<dbReference type="Proteomes" id="UP001226867">
    <property type="component" value="Unassembled WGS sequence"/>
</dbReference>
<dbReference type="Pfam" id="PF00534">
    <property type="entry name" value="Glycos_transf_1"/>
    <property type="match status" value="1"/>
</dbReference>
<evidence type="ECO:0000259" key="2">
    <source>
        <dbReference type="Pfam" id="PF00534"/>
    </source>
</evidence>
<dbReference type="InterPro" id="IPR001296">
    <property type="entry name" value="Glyco_trans_1"/>
</dbReference>
<evidence type="ECO:0000259" key="3">
    <source>
        <dbReference type="Pfam" id="PF13439"/>
    </source>
</evidence>
<organism evidence="4 5">
    <name type="scientific">Variovorax ginsengisoli</name>
    <dbReference type="NCBI Taxonomy" id="363844"/>
    <lineage>
        <taxon>Bacteria</taxon>
        <taxon>Pseudomonadati</taxon>
        <taxon>Pseudomonadota</taxon>
        <taxon>Betaproteobacteria</taxon>
        <taxon>Burkholderiales</taxon>
        <taxon>Comamonadaceae</taxon>
        <taxon>Variovorax</taxon>
    </lineage>
</organism>
<comment type="caution">
    <text evidence="4">The sequence shown here is derived from an EMBL/GenBank/DDBJ whole genome shotgun (WGS) entry which is preliminary data.</text>
</comment>
<dbReference type="SUPFAM" id="SSF53756">
    <property type="entry name" value="UDP-Glycosyltransferase/glycogen phosphorylase"/>
    <property type="match status" value="1"/>
</dbReference>
<keyword evidence="1" id="KW-0808">Transferase</keyword>
<dbReference type="Gene3D" id="3.40.50.2000">
    <property type="entry name" value="Glycogen Phosphorylase B"/>
    <property type="match status" value="2"/>
</dbReference>
<dbReference type="RefSeq" id="WP_307691945.1">
    <property type="nucleotide sequence ID" value="NZ_JAUSRO010000016.1"/>
</dbReference>
<dbReference type="InterPro" id="IPR028098">
    <property type="entry name" value="Glyco_trans_4-like_N"/>
</dbReference>
<sequence length="373" mass="41838">MIPFEKSNYQMIHVGIDGRALQGHRAGTGRYVFELCKELDRLMPDAKFFVYSAEPVEMPVVSDRWVYRVDEKKWAKKLKSVMWLKIRAGHLCAKDDLDVFWANATFVPRLKSSVRVVSTVHDMAYLLVPETMKTVTYWAFRLFFRRDVARADDILCNSFGTKERLKKMIGVDSGDVVQPAIAPMFCKSDASSLTRVLEKYHIDGPYFLTVGTLEPRKNLESLIHEFSAGKRAGELGSTKLLLVGGGGWKNKKLVELIQTAGSDAIAALGFVDDADLPVLYSGAFAFVFPSIYEGFGMPVLEARACETPIIASDIPEIREAGGRGAYYFPVGSSIRNALKQFYSNTIRQSPDRDEFPTWRRGAEALARSFRASE</sequence>
<dbReference type="PANTHER" id="PTHR46401">
    <property type="entry name" value="GLYCOSYLTRANSFERASE WBBK-RELATED"/>
    <property type="match status" value="1"/>
</dbReference>
<feature type="domain" description="Glycosyl transferase family 1" evidence="2">
    <location>
        <begin position="204"/>
        <end position="324"/>
    </location>
</feature>
<evidence type="ECO:0000256" key="1">
    <source>
        <dbReference type="ARBA" id="ARBA00022679"/>
    </source>
</evidence>
<dbReference type="CDD" id="cd03809">
    <property type="entry name" value="GT4_MtfB-like"/>
    <property type="match status" value="1"/>
</dbReference>
<gene>
    <name evidence="4" type="ORF">J2W36_004468</name>
</gene>
<evidence type="ECO:0000313" key="5">
    <source>
        <dbReference type="Proteomes" id="UP001226867"/>
    </source>
</evidence>
<dbReference type="Pfam" id="PF13439">
    <property type="entry name" value="Glyco_transf_4"/>
    <property type="match status" value="1"/>
</dbReference>
<feature type="domain" description="Glycosyltransferase subfamily 4-like N-terminal" evidence="3">
    <location>
        <begin position="27"/>
        <end position="176"/>
    </location>
</feature>
<name>A0ABT9SFP1_9BURK</name>
<evidence type="ECO:0000313" key="4">
    <source>
        <dbReference type="EMBL" id="MDP9902192.1"/>
    </source>
</evidence>
<proteinExistence type="predicted"/>
<keyword evidence="5" id="KW-1185">Reference proteome</keyword>
<protein>
    <submittedName>
        <fullName evidence="4">Glycosyltransferase involved in cell wall biosynthesis</fullName>
    </submittedName>
</protein>
<reference evidence="4 5" key="1">
    <citation type="submission" date="2023-07" db="EMBL/GenBank/DDBJ databases">
        <title>Sorghum-associated microbial communities from plants grown in Nebraska, USA.</title>
        <authorList>
            <person name="Schachtman D."/>
        </authorList>
    </citation>
    <scope>NUCLEOTIDE SEQUENCE [LARGE SCALE GENOMIC DNA]</scope>
    <source>
        <strain evidence="4 5">DS1607</strain>
    </source>
</reference>
<dbReference type="PANTHER" id="PTHR46401:SF2">
    <property type="entry name" value="GLYCOSYLTRANSFERASE WBBK-RELATED"/>
    <property type="match status" value="1"/>
</dbReference>
<dbReference type="EMBL" id="JAUSRO010000016">
    <property type="protein sequence ID" value="MDP9902192.1"/>
    <property type="molecule type" value="Genomic_DNA"/>
</dbReference>
<accession>A0ABT9SFP1</accession>